<gene>
    <name evidence="9" type="ORF">UT63_C0035G0012</name>
</gene>
<dbReference type="Pfam" id="PF01687">
    <property type="entry name" value="Flavokinase"/>
    <property type="match status" value="1"/>
</dbReference>
<dbReference type="PANTHER" id="PTHR22749">
    <property type="entry name" value="RIBOFLAVIN KINASE/FMN ADENYLYLTRANSFERASE"/>
    <property type="match status" value="1"/>
</dbReference>
<accession>A0A0G0PX32</accession>
<dbReference type="AlphaFoldDB" id="A0A0G0PX32"/>
<proteinExistence type="predicted"/>
<evidence type="ECO:0000256" key="1">
    <source>
        <dbReference type="ARBA" id="ARBA00012105"/>
    </source>
</evidence>
<keyword evidence="6" id="KW-0067">ATP-binding</keyword>
<comment type="caution">
    <text evidence="9">The sequence shown here is derived from an EMBL/GenBank/DDBJ whole genome shotgun (WGS) entry which is preliminary data.</text>
</comment>
<comment type="catalytic activity">
    <reaction evidence="7">
        <text>riboflavin + ATP = FMN + ADP + H(+)</text>
        <dbReference type="Rhea" id="RHEA:14357"/>
        <dbReference type="ChEBI" id="CHEBI:15378"/>
        <dbReference type="ChEBI" id="CHEBI:30616"/>
        <dbReference type="ChEBI" id="CHEBI:57986"/>
        <dbReference type="ChEBI" id="CHEBI:58210"/>
        <dbReference type="ChEBI" id="CHEBI:456216"/>
        <dbReference type="EC" id="2.7.1.26"/>
    </reaction>
</comment>
<evidence type="ECO:0000256" key="5">
    <source>
        <dbReference type="ARBA" id="ARBA00022741"/>
    </source>
</evidence>
<dbReference type="InterPro" id="IPR023468">
    <property type="entry name" value="Riboflavin_kinase"/>
</dbReference>
<dbReference type="Gene3D" id="2.40.30.30">
    <property type="entry name" value="Riboflavin kinase-like"/>
    <property type="match status" value="1"/>
</dbReference>
<dbReference type="GO" id="GO:0009231">
    <property type="term" value="P:riboflavin biosynthetic process"/>
    <property type="evidence" value="ECO:0007669"/>
    <property type="project" value="InterPro"/>
</dbReference>
<evidence type="ECO:0000256" key="6">
    <source>
        <dbReference type="ARBA" id="ARBA00022840"/>
    </source>
</evidence>
<protein>
    <recommendedName>
        <fullName evidence="1">riboflavin kinase</fullName>
        <ecNumber evidence="1">2.7.1.26</ecNumber>
    </recommendedName>
</protein>
<organism evidence="9 10">
    <name type="scientific">Candidatus Gottesmanbacteria bacterium GW2011_GWC2_39_8</name>
    <dbReference type="NCBI Taxonomy" id="1618450"/>
    <lineage>
        <taxon>Bacteria</taxon>
        <taxon>Candidatus Gottesmaniibacteriota</taxon>
    </lineage>
</organism>
<evidence type="ECO:0000313" key="10">
    <source>
        <dbReference type="Proteomes" id="UP000034539"/>
    </source>
</evidence>
<keyword evidence="3" id="KW-0288">FMN</keyword>
<evidence type="ECO:0000256" key="3">
    <source>
        <dbReference type="ARBA" id="ARBA00022643"/>
    </source>
</evidence>
<sequence>MSPDTKNNWLKGKVIKGAQLGRKLGFPTINLDNPEVMEGFNPGVYASKVKIEGKIYKGLLYYGPKFIQGETKNALEIYILDFDKEIYGQEVVFQITNFIRPPIKFSDLDLLKKQMNEDLSSVLNKL</sequence>
<dbReference type="SUPFAM" id="SSF82114">
    <property type="entry name" value="Riboflavin kinase-like"/>
    <property type="match status" value="1"/>
</dbReference>
<evidence type="ECO:0000256" key="4">
    <source>
        <dbReference type="ARBA" id="ARBA00022679"/>
    </source>
</evidence>
<evidence type="ECO:0000256" key="7">
    <source>
        <dbReference type="ARBA" id="ARBA00047880"/>
    </source>
</evidence>
<evidence type="ECO:0000256" key="2">
    <source>
        <dbReference type="ARBA" id="ARBA00022630"/>
    </source>
</evidence>
<keyword evidence="5" id="KW-0547">Nucleotide-binding</keyword>
<dbReference type="GO" id="GO:0005524">
    <property type="term" value="F:ATP binding"/>
    <property type="evidence" value="ECO:0007669"/>
    <property type="project" value="UniProtKB-KW"/>
</dbReference>
<name>A0A0G0PX32_9BACT</name>
<keyword evidence="4" id="KW-0808">Transferase</keyword>
<dbReference type="PANTHER" id="PTHR22749:SF6">
    <property type="entry name" value="RIBOFLAVIN KINASE"/>
    <property type="match status" value="1"/>
</dbReference>
<dbReference type="InterPro" id="IPR015865">
    <property type="entry name" value="Riboflavin_kinase_bac/euk"/>
</dbReference>
<dbReference type="PATRIC" id="fig|1618450.3.peg.810"/>
<dbReference type="InterPro" id="IPR023465">
    <property type="entry name" value="Riboflavin_kinase_dom_sf"/>
</dbReference>
<keyword evidence="2" id="KW-0285">Flavoprotein</keyword>
<dbReference type="GO" id="GO:0009398">
    <property type="term" value="P:FMN biosynthetic process"/>
    <property type="evidence" value="ECO:0007669"/>
    <property type="project" value="TreeGrafter"/>
</dbReference>
<dbReference type="SMART" id="SM00904">
    <property type="entry name" value="Flavokinase"/>
    <property type="match status" value="1"/>
</dbReference>
<dbReference type="Proteomes" id="UP000034539">
    <property type="component" value="Unassembled WGS sequence"/>
</dbReference>
<evidence type="ECO:0000259" key="8">
    <source>
        <dbReference type="SMART" id="SM00904"/>
    </source>
</evidence>
<dbReference type="EC" id="2.7.1.26" evidence="1"/>
<dbReference type="EMBL" id="LBXN01000035">
    <property type="protein sequence ID" value="KKR32699.1"/>
    <property type="molecule type" value="Genomic_DNA"/>
</dbReference>
<feature type="domain" description="Riboflavin kinase" evidence="8">
    <location>
        <begin position="9"/>
        <end position="124"/>
    </location>
</feature>
<dbReference type="GO" id="GO:0008531">
    <property type="term" value="F:riboflavin kinase activity"/>
    <property type="evidence" value="ECO:0007669"/>
    <property type="project" value="UniProtKB-EC"/>
</dbReference>
<evidence type="ECO:0000313" key="9">
    <source>
        <dbReference type="EMBL" id="KKR32699.1"/>
    </source>
</evidence>
<reference evidence="9 10" key="1">
    <citation type="journal article" date="2015" name="Nature">
        <title>rRNA introns, odd ribosomes, and small enigmatic genomes across a large radiation of phyla.</title>
        <authorList>
            <person name="Brown C.T."/>
            <person name="Hug L.A."/>
            <person name="Thomas B.C."/>
            <person name="Sharon I."/>
            <person name="Castelle C.J."/>
            <person name="Singh A."/>
            <person name="Wilkins M.J."/>
            <person name="Williams K.H."/>
            <person name="Banfield J.F."/>
        </authorList>
    </citation>
    <scope>NUCLEOTIDE SEQUENCE [LARGE SCALE GENOMIC DNA]</scope>
</reference>